<dbReference type="InterPro" id="IPR011041">
    <property type="entry name" value="Quinoprot_gluc/sorb_DH_b-prop"/>
</dbReference>
<protein>
    <recommendedName>
        <fullName evidence="1">Pyrroloquinoline quinone-dependent pyranose dehydrogenase beta-propeller domain-containing protein</fullName>
    </recommendedName>
</protein>
<reference evidence="2 3" key="1">
    <citation type="journal article" date="2016" name="Nat. Commun.">
        <title>Thousands of microbial genomes shed light on interconnected biogeochemical processes in an aquifer system.</title>
        <authorList>
            <person name="Anantharaman K."/>
            <person name="Brown C.T."/>
            <person name="Hug L.A."/>
            <person name="Sharon I."/>
            <person name="Castelle C.J."/>
            <person name="Probst A.J."/>
            <person name="Thomas B.C."/>
            <person name="Singh A."/>
            <person name="Wilkins M.J."/>
            <person name="Karaoz U."/>
            <person name="Brodie E.L."/>
            <person name="Williams K.H."/>
            <person name="Hubbard S.S."/>
            <person name="Banfield J.F."/>
        </authorList>
    </citation>
    <scope>NUCLEOTIDE SEQUENCE [LARGE SCALE GENOMIC DNA]</scope>
</reference>
<dbReference type="Pfam" id="PF22807">
    <property type="entry name" value="TrAA12"/>
    <property type="match status" value="1"/>
</dbReference>
<feature type="domain" description="Pyrroloquinoline quinone-dependent pyranose dehydrogenase beta-propeller" evidence="1">
    <location>
        <begin position="2"/>
        <end position="349"/>
    </location>
</feature>
<dbReference type="EMBL" id="MHQC01000013">
    <property type="protein sequence ID" value="OGZ95299.1"/>
    <property type="molecule type" value="Genomic_DNA"/>
</dbReference>
<comment type="caution">
    <text evidence="2">The sequence shown here is derived from an EMBL/GenBank/DDBJ whole genome shotgun (WGS) entry which is preliminary data.</text>
</comment>
<evidence type="ECO:0000313" key="3">
    <source>
        <dbReference type="Proteomes" id="UP000177152"/>
    </source>
</evidence>
<evidence type="ECO:0000259" key="1">
    <source>
        <dbReference type="Pfam" id="PF22807"/>
    </source>
</evidence>
<dbReference type="Proteomes" id="UP000177152">
    <property type="component" value="Unassembled WGS sequence"/>
</dbReference>
<proteinExistence type="predicted"/>
<organism evidence="2 3">
    <name type="scientific">Candidatus Sungbacteria bacterium RIFCSPHIGHO2_01_FULL_47_32</name>
    <dbReference type="NCBI Taxonomy" id="1802264"/>
    <lineage>
        <taxon>Bacteria</taxon>
        <taxon>Candidatus Sungiibacteriota</taxon>
    </lineage>
</organism>
<sequence length="353" mass="39805">MKLPSGFRISIFEKKLPDARVLARDSSGNIWVSRTARGSVAKLTLENGNVSATEDIFVGLRKPHGLAFDPNDPDTLYIGEEHRVSKFDVRERRFIEKIADLPSGGGHFTRTIGFGPDGMLYISVGSSCNVCVELDDRRATILVYDQSLKKASVFAKGLRNAVFFNWNTAWASMDKFKNINFTPELWATEMGRDWLGDNTPPDEIDIIRKGGNYGWPNCYGKNIHDTNFDKKTYIRNPCMEPFETPSFVDFPAHSAPLGITFIPKGQWPEDYWYDALVSLHGSWNRSEPTGYKVVRLKFDSEGNYQGTEDFITGWLTPEGSLGRPVDIMFDPQGAMYLSDDKAGIIYKITPLQK</sequence>
<dbReference type="Gene3D" id="2.120.10.30">
    <property type="entry name" value="TolB, C-terminal domain"/>
    <property type="match status" value="1"/>
</dbReference>
<dbReference type="InterPro" id="IPR054539">
    <property type="entry name" value="Beta-prop_PDH"/>
</dbReference>
<evidence type="ECO:0000313" key="2">
    <source>
        <dbReference type="EMBL" id="OGZ95299.1"/>
    </source>
</evidence>
<dbReference type="PANTHER" id="PTHR19328:SF53">
    <property type="entry name" value="MEMBRANE PROTEIN"/>
    <property type="match status" value="1"/>
</dbReference>
<dbReference type="AlphaFoldDB" id="A0A1G2K780"/>
<accession>A0A1G2K780</accession>
<dbReference type="SUPFAM" id="SSF50952">
    <property type="entry name" value="Soluble quinoprotein glucose dehydrogenase"/>
    <property type="match status" value="1"/>
</dbReference>
<gene>
    <name evidence="2" type="ORF">A2633_03750</name>
</gene>
<name>A0A1G2K780_9BACT</name>
<dbReference type="PANTHER" id="PTHR19328">
    <property type="entry name" value="HEDGEHOG-INTERACTING PROTEIN"/>
    <property type="match status" value="1"/>
</dbReference>
<dbReference type="InterPro" id="IPR011042">
    <property type="entry name" value="6-blade_b-propeller_TolB-like"/>
</dbReference>